<feature type="region of interest" description="Disordered" evidence="8">
    <location>
        <begin position="1397"/>
        <end position="1422"/>
    </location>
</feature>
<evidence type="ECO:0000256" key="5">
    <source>
        <dbReference type="ARBA" id="ARBA00022892"/>
    </source>
</evidence>
<evidence type="ECO:0000256" key="3">
    <source>
        <dbReference type="ARBA" id="ARBA00022448"/>
    </source>
</evidence>
<accession>A0AA38HHE1</accession>
<dbReference type="GO" id="GO:0015031">
    <property type="term" value="P:protein transport"/>
    <property type="evidence" value="ECO:0007669"/>
    <property type="project" value="UniProtKB-KW"/>
</dbReference>
<evidence type="ECO:0000259" key="10">
    <source>
        <dbReference type="Pfam" id="PF12932"/>
    </source>
</evidence>
<feature type="region of interest" description="Disordered" evidence="8">
    <location>
        <begin position="1459"/>
        <end position="1819"/>
    </location>
</feature>
<organism evidence="11 12">
    <name type="scientific">Dioszegia hungarica</name>
    <dbReference type="NCBI Taxonomy" id="4972"/>
    <lineage>
        <taxon>Eukaryota</taxon>
        <taxon>Fungi</taxon>
        <taxon>Dikarya</taxon>
        <taxon>Basidiomycota</taxon>
        <taxon>Agaricomycotina</taxon>
        <taxon>Tremellomycetes</taxon>
        <taxon>Tremellales</taxon>
        <taxon>Bulleribasidiaceae</taxon>
        <taxon>Dioszegia</taxon>
    </lineage>
</organism>
<feature type="domain" description="Sec16 central conserved" evidence="10">
    <location>
        <begin position="964"/>
        <end position="1096"/>
    </location>
</feature>
<dbReference type="PANTHER" id="PTHR13402:SF6">
    <property type="entry name" value="SECRETORY 16, ISOFORM I"/>
    <property type="match status" value="1"/>
</dbReference>
<keyword evidence="7" id="KW-0653">Protein transport</keyword>
<dbReference type="GO" id="GO:0007030">
    <property type="term" value="P:Golgi organization"/>
    <property type="evidence" value="ECO:0007669"/>
    <property type="project" value="TreeGrafter"/>
</dbReference>
<dbReference type="PANTHER" id="PTHR13402">
    <property type="entry name" value="RGPR-RELATED"/>
    <property type="match status" value="1"/>
</dbReference>
<keyword evidence="7" id="KW-0472">Membrane</keyword>
<feature type="compositionally biased region" description="Basic and acidic residues" evidence="8">
    <location>
        <begin position="676"/>
        <end position="692"/>
    </location>
</feature>
<comment type="function">
    <text evidence="6 7">Involved in the initiation of assembly of the COPII coat required for the formation of transport vesicles from the endoplasmic reticulum (ER) and the selection of cargo molecules. Also involved in autophagy.</text>
</comment>
<feature type="compositionally biased region" description="Basic and acidic residues" evidence="8">
    <location>
        <begin position="1574"/>
        <end position="1608"/>
    </location>
</feature>
<name>A0AA38HHE1_9TREE</name>
<keyword evidence="4 7" id="KW-0256">Endoplasmic reticulum</keyword>
<evidence type="ECO:0000259" key="9">
    <source>
        <dbReference type="Pfam" id="PF12931"/>
    </source>
</evidence>
<dbReference type="GO" id="GO:0016192">
    <property type="term" value="P:vesicle-mediated transport"/>
    <property type="evidence" value="ECO:0007669"/>
    <property type="project" value="UniProtKB-KW"/>
</dbReference>
<feature type="compositionally biased region" description="Low complexity" evidence="8">
    <location>
        <begin position="1732"/>
        <end position="1755"/>
    </location>
</feature>
<feature type="compositionally biased region" description="Pro residues" evidence="8">
    <location>
        <begin position="569"/>
        <end position="592"/>
    </location>
</feature>
<evidence type="ECO:0000256" key="4">
    <source>
        <dbReference type="ARBA" id="ARBA00022824"/>
    </source>
</evidence>
<feature type="compositionally biased region" description="Polar residues" evidence="8">
    <location>
        <begin position="907"/>
        <end position="932"/>
    </location>
</feature>
<dbReference type="InterPro" id="IPR024340">
    <property type="entry name" value="Sec16_CCD"/>
</dbReference>
<evidence type="ECO:0000256" key="7">
    <source>
        <dbReference type="RuleBase" id="RU364101"/>
    </source>
</evidence>
<comment type="caution">
    <text evidence="11">The sequence shown here is derived from an EMBL/GenBank/DDBJ whole genome shotgun (WGS) entry which is preliminary data.</text>
</comment>
<keyword evidence="3 7" id="KW-0813">Transport</keyword>
<feature type="compositionally biased region" description="Low complexity" evidence="8">
    <location>
        <begin position="392"/>
        <end position="416"/>
    </location>
</feature>
<dbReference type="Proteomes" id="UP001164286">
    <property type="component" value="Unassembled WGS sequence"/>
</dbReference>
<keyword evidence="7" id="KW-0072">Autophagy</keyword>
<proteinExistence type="inferred from homology"/>
<feature type="compositionally biased region" description="Basic and acidic residues" evidence="8">
    <location>
        <begin position="1"/>
        <end position="18"/>
    </location>
</feature>
<evidence type="ECO:0000256" key="2">
    <source>
        <dbReference type="ARBA" id="ARBA00005927"/>
    </source>
</evidence>
<feature type="compositionally biased region" description="Acidic residues" evidence="8">
    <location>
        <begin position="693"/>
        <end position="709"/>
    </location>
</feature>
<evidence type="ECO:0000256" key="8">
    <source>
        <dbReference type="SAM" id="MobiDB-lite"/>
    </source>
</evidence>
<dbReference type="GO" id="GO:0005789">
    <property type="term" value="C:endoplasmic reticulum membrane"/>
    <property type="evidence" value="ECO:0007669"/>
    <property type="project" value="UniProtKB-SubCell"/>
</dbReference>
<feature type="compositionally biased region" description="Polar residues" evidence="8">
    <location>
        <begin position="185"/>
        <end position="218"/>
    </location>
</feature>
<dbReference type="InterPro" id="IPR024298">
    <property type="entry name" value="Sec16_Sec23-bd"/>
</dbReference>
<feature type="compositionally biased region" description="Polar residues" evidence="8">
    <location>
        <begin position="1466"/>
        <end position="1477"/>
    </location>
</feature>
<feature type="compositionally biased region" description="Pro residues" evidence="8">
    <location>
        <begin position="1756"/>
        <end position="1765"/>
    </location>
</feature>
<feature type="compositionally biased region" description="Low complexity" evidence="8">
    <location>
        <begin position="1401"/>
        <end position="1422"/>
    </location>
</feature>
<protein>
    <recommendedName>
        <fullName evidence="7">Protein transport protein sec16</fullName>
    </recommendedName>
</protein>
<comment type="similarity">
    <text evidence="2 7">Belongs to the SEC16 family.</text>
</comment>
<feature type="region of interest" description="Disordered" evidence="8">
    <location>
        <begin position="158"/>
        <end position="218"/>
    </location>
</feature>
<feature type="region of interest" description="Disordered" evidence="8">
    <location>
        <begin position="289"/>
        <end position="932"/>
    </location>
</feature>
<keyword evidence="5 7" id="KW-0931">ER-Golgi transport</keyword>
<feature type="compositionally biased region" description="Polar residues" evidence="8">
    <location>
        <begin position="334"/>
        <end position="355"/>
    </location>
</feature>
<evidence type="ECO:0000256" key="6">
    <source>
        <dbReference type="ARBA" id="ARBA00024687"/>
    </source>
</evidence>
<feature type="region of interest" description="Disordered" evidence="8">
    <location>
        <begin position="105"/>
        <end position="141"/>
    </location>
</feature>
<dbReference type="GO" id="GO:0006914">
    <property type="term" value="P:autophagy"/>
    <property type="evidence" value="ECO:0007669"/>
    <property type="project" value="UniProtKB-KW"/>
</dbReference>
<feature type="compositionally biased region" description="Pro residues" evidence="8">
    <location>
        <begin position="733"/>
        <end position="750"/>
    </location>
</feature>
<dbReference type="EMBL" id="JAKWFO010000001">
    <property type="protein sequence ID" value="KAI9639656.1"/>
    <property type="molecule type" value="Genomic_DNA"/>
</dbReference>
<feature type="compositionally biased region" description="Acidic residues" evidence="8">
    <location>
        <begin position="76"/>
        <end position="86"/>
    </location>
</feature>
<dbReference type="GeneID" id="77730077"/>
<evidence type="ECO:0000313" key="12">
    <source>
        <dbReference type="Proteomes" id="UP001164286"/>
    </source>
</evidence>
<comment type="subcellular location">
    <subcellularLocation>
        <location evidence="1">Endoplasmic reticulum membrane</location>
        <topology evidence="1">Peripheral membrane protein</topology>
        <orientation evidence="1">Cytoplasmic side</orientation>
    </subcellularLocation>
</comment>
<feature type="compositionally biased region" description="Polar residues" evidence="8">
    <location>
        <begin position="762"/>
        <end position="778"/>
    </location>
</feature>
<feature type="compositionally biased region" description="Pro residues" evidence="8">
    <location>
        <begin position="451"/>
        <end position="483"/>
    </location>
</feature>
<evidence type="ECO:0000256" key="1">
    <source>
        <dbReference type="ARBA" id="ARBA00004397"/>
    </source>
</evidence>
<gene>
    <name evidence="11" type="ORF">MKK02DRAFT_39978</name>
</gene>
<dbReference type="Gene3D" id="1.25.40.1030">
    <property type="match status" value="1"/>
</dbReference>
<sequence>MVGPADGDKPTHTTKTIDELFGDTNDNDDPFNQLGNDEPAEAAEAGPVVLDEKAEEDDPFAGIGGEEAEAAPAPEIEPDVQEEEPVLEVDQAELDRQKYYDDLMAEFDGGAESPLGDADAPPVSEEYTLPPTAAAVMSDAPRQAVPPVQALFGEDDASFNDFLGSAPADDTPPGPSFGLGLDGGSSPSRQHTGDTSVQSLFSNTSDWMNDTTMDGSFISQGEDEALSPVESMLPPRPELAVASVDSEEEEVEVPEGWIDEYGNFQYYTAEDKAAVRESMLAERAAARANAPAISVPPPAPYHSENAARRTPQPDQVAQFASPPTHLPYAPPTFSRHSTGLPTPSFNTPQPISNPYTPGAAPVPRAQSSYFPPVPAQTAGYSAAPYDPYAPQSFATSSYASSPSQASPARSVPAATKPVPPKPQRVISNAYDPPLRTQKSFIRPVSAAPMASPFPAPSPSLATPPAPPVSLPPSGPPRRVPSVPPASSLGLSRLSKAIPESPSAYEPVQPSPYGMPDYSASAPSTAPTRRDGPPSRPSSQASQRPKAVPNAFDPPLRPPSVARSVSRPVFTPPPPAPPALLPPPPPSGPPQGPSRPSSRGGQKRATPSFEPPPPLPAKRAPPIQPQEDRYRQPVMPPMPPPRPITPEQEPALEGESGVPRDAGWPHLTSAAEDDEMDRLRDGEDEPMFERKLEEEEDPEGGGWREDEDAQEASRQIDVDEEGDSWVASRRPSSTAPPPAPPAQLAPRPPPLVDRQPSYDPYAPSTSTQSYTPSVPSQNGYAPAQAAASPPTPKQEARSFNMSSPAKTRPPIPTSFAPPAADPYAPSSSSYQPSRPVAQTSQSSYQPAQSPYEAAPISIPVQPPTPYLPSDPYAPNDASSNRYAANRSISPAHSAHPSLSSNNLYAPNRTASPANSSQYGASPQNNYFQSMHLSPTDTSYVPQQVLEQRPLSEDPLGRCTLSAKNAPLAVFGFGGMLVTAFPGAAEDVHALGHNRTPSYGYASGRGQLLIRPIGTVMEVASSSEGAAAYPGPLLLDPSNPKGSAGDKKKKEAVLAYLEARAEEIEKGLPYLKSSASGARREEEGKLLLVRLLSALLIGEGKFSGSPKVEEALKKALASPSESTTLITPGNLGSAAYGTSTSTSTTAAATPAQLSALSDMLVSGDKRDALEYASGHGLWSHALVIASSLGPELWKETLNRFIQAELAGEGVAGLRASYSLFAGADPSIAEDLFGAASITDDPSKDQWREVIASVVFNGRPGDASCLDDLAGRFMQRGLLNVAYACSLLSPLSPFIDPSPTAFDRPIAMMQDTRNEDAVIFAEIAEYCNAVEAATKLAKTGPSLLLPHHVSSLEDLLERLTGSPSIEPAKGLSARKAPTKPGFDKLGSWIGGRLTTFIAGEDDTSSSATSAPKTAPAAKGAAPAGAVGPFSHFSTISPAPSRNSSVPDFAANGGGYLGVTPMDGRRSGMPSPQSEMPPTTYGQGGGGYSAWGEQSEQAVDEDQEGESTPMPDDVGELLNPMAALTFGGPSAPASSSNSYAPKPTQPVEDDDEDDLGFGNAGLSRNRTPRPADSANGGDAKDKGPAAESEKTDPKADKGGKKDEASLGKDEAKPAGWFKGWFGKKEGDAAGPGPIRAKLGEENAMVFDKELRRWVVKGQKPEAAPAPPPPPPRSQTVSPGRAARPPASGPPGSSSPFATMPRSVSGAASSPSYPSDDSAPRRGPPQPRSGLAESVTADQAPPAAAALSAPKPSVPGNGMPSAPPGPPGMGKPPGGLPTLARPPGASSSIDDLLSRPPSKRPGSAASKKGARNRYVDVFQQPAEK</sequence>
<evidence type="ECO:0000313" key="11">
    <source>
        <dbReference type="EMBL" id="KAI9639656.1"/>
    </source>
</evidence>
<feature type="compositionally biased region" description="Low complexity" evidence="8">
    <location>
        <begin position="1525"/>
        <end position="1537"/>
    </location>
</feature>
<feature type="compositionally biased region" description="Low complexity" evidence="8">
    <location>
        <begin position="888"/>
        <end position="902"/>
    </location>
</feature>
<feature type="compositionally biased region" description="Polar residues" evidence="8">
    <location>
        <begin position="875"/>
        <end position="887"/>
    </location>
</feature>
<feature type="compositionally biased region" description="Pro residues" evidence="8">
    <location>
        <begin position="1659"/>
        <end position="1668"/>
    </location>
</feature>
<dbReference type="GO" id="GO:0070973">
    <property type="term" value="P:protein localization to endoplasmic reticulum exit site"/>
    <property type="evidence" value="ECO:0007669"/>
    <property type="project" value="TreeGrafter"/>
</dbReference>
<feature type="compositionally biased region" description="Low complexity" evidence="8">
    <location>
        <begin position="813"/>
        <end position="850"/>
    </location>
</feature>
<feature type="domain" description="Sec16 Sec23-binding" evidence="9">
    <location>
        <begin position="1155"/>
        <end position="1326"/>
    </location>
</feature>
<keyword evidence="12" id="KW-1185">Reference proteome</keyword>
<dbReference type="Pfam" id="PF12931">
    <property type="entry name" value="TPR_Sec16"/>
    <property type="match status" value="1"/>
</dbReference>
<feature type="compositionally biased region" description="Low complexity" evidence="8">
    <location>
        <begin position="1673"/>
        <end position="1712"/>
    </location>
</feature>
<dbReference type="GO" id="GO:0070971">
    <property type="term" value="C:endoplasmic reticulum exit site"/>
    <property type="evidence" value="ECO:0007669"/>
    <property type="project" value="TreeGrafter"/>
</dbReference>
<reference evidence="11" key="1">
    <citation type="journal article" date="2022" name="G3 (Bethesda)">
        <title>High quality genome of the basidiomycete yeast Dioszegia hungarica PDD-24b-2 isolated from cloud water.</title>
        <authorList>
            <person name="Jarrige D."/>
            <person name="Haridas S."/>
            <person name="Bleykasten-Grosshans C."/>
            <person name="Joly M."/>
            <person name="Nadalig T."/>
            <person name="Sancelme M."/>
            <person name="Vuilleumier S."/>
            <person name="Grigoriev I.V."/>
            <person name="Amato P."/>
            <person name="Bringel F."/>
        </authorList>
    </citation>
    <scope>NUCLEOTIDE SEQUENCE</scope>
    <source>
        <strain evidence="11">PDD-24b-2</strain>
    </source>
</reference>
<feature type="region of interest" description="Disordered" evidence="8">
    <location>
        <begin position="1"/>
        <end position="86"/>
    </location>
</feature>
<dbReference type="GO" id="GO:0012507">
    <property type="term" value="C:ER to Golgi transport vesicle membrane"/>
    <property type="evidence" value="ECO:0007669"/>
    <property type="project" value="TreeGrafter"/>
</dbReference>
<feature type="compositionally biased region" description="Pro residues" evidence="8">
    <location>
        <begin position="633"/>
        <end position="643"/>
    </location>
</feature>
<dbReference type="RefSeq" id="XP_052949433.1">
    <property type="nucleotide sequence ID" value="XM_053090872.1"/>
</dbReference>
<dbReference type="Pfam" id="PF12932">
    <property type="entry name" value="Sec16"/>
    <property type="match status" value="1"/>
</dbReference>